<name>A0A6A4ZM03_9STRA</name>
<proteinExistence type="inferred from homology"/>
<evidence type="ECO:0000256" key="3">
    <source>
        <dbReference type="ARBA" id="ARBA00023295"/>
    </source>
</evidence>
<dbReference type="AlphaFoldDB" id="A0A6A4ZM03"/>
<dbReference type="GO" id="GO:0008422">
    <property type="term" value="F:beta-glucosidase activity"/>
    <property type="evidence" value="ECO:0007669"/>
    <property type="project" value="TreeGrafter"/>
</dbReference>
<dbReference type="Pfam" id="PF18564">
    <property type="entry name" value="Glyco_hydro_5_C"/>
    <property type="match status" value="1"/>
</dbReference>
<evidence type="ECO:0000259" key="5">
    <source>
        <dbReference type="Pfam" id="PF00150"/>
    </source>
</evidence>
<dbReference type="InterPro" id="IPR017853">
    <property type="entry name" value="GH"/>
</dbReference>
<evidence type="ECO:0000256" key="2">
    <source>
        <dbReference type="ARBA" id="ARBA00022801"/>
    </source>
</evidence>
<dbReference type="InterPro" id="IPR013780">
    <property type="entry name" value="Glyco_hydro_b"/>
</dbReference>
<dbReference type="Gene3D" id="3.20.20.80">
    <property type="entry name" value="Glycosidases"/>
    <property type="match status" value="1"/>
</dbReference>
<evidence type="ECO:0008006" key="8">
    <source>
        <dbReference type="Google" id="ProtNLM"/>
    </source>
</evidence>
<keyword evidence="3 4" id="KW-0326">Glycosidase</keyword>
<dbReference type="Pfam" id="PF00150">
    <property type="entry name" value="Cellulase"/>
    <property type="match status" value="1"/>
</dbReference>
<dbReference type="InterPro" id="IPR041036">
    <property type="entry name" value="GH5_C"/>
</dbReference>
<dbReference type="GO" id="GO:0016042">
    <property type="term" value="P:lipid catabolic process"/>
    <property type="evidence" value="ECO:0007669"/>
    <property type="project" value="UniProtKB-ARBA"/>
</dbReference>
<reference evidence="7" key="1">
    <citation type="submission" date="2019-06" db="EMBL/GenBank/DDBJ databases">
        <title>Genomics analysis of Aphanomyces spp. identifies a new class of oomycete effector associated with host adaptation.</title>
        <authorList>
            <person name="Gaulin E."/>
        </authorList>
    </citation>
    <scope>NUCLEOTIDE SEQUENCE</scope>
    <source>
        <strain evidence="7">CBS 578.67</strain>
    </source>
</reference>
<sequence>PFPLDQADEHFSRLQRWGFNCLRFLITWEAIEHAGPGVYDQDYLAYLRQVLLIARKYNMYIYIDPHQDAWSRWTGGDGAPLWTLLDLGLNPENFAITKAALCQDTYGGKPEDFPKMIWPTNFFKFACATMATLFWAGNKIAPGVLMHGEPVQDFLQTSYINAMCQVADIVRDMDHIMGFGTMNEPVVGYIGVKDTKKHFVPTELKVGYAPTPHQGMCMANGIDKTVEVWSSGVNQFVFGTCDHREKVRVHGTRAWQNGVPCIWETLGLYRVDRVKKKAFALKRNYFAHLDFGTDCYVPFATKFAYAIRGIMPRAILFVEMPPLEFLATPFPAIDIPRTVNATHWYDGATLFFRTWTPWFTVDTHTRKPVFGRKSVRACHVQALASIKAKASTFMQNAPTLIGECGIPFNLNRGEAYRTGDFQQQIDAMHNTVSALEANLLNYTLWCYTPDNSNKMGDLWNREDFSLFSVDQAKTKPGRDGGGRARAGYVRPAAWKVDGVPVVSTFDADAIEYTLMFETDASGDDKRSGRETEVCVPTTVHFDGGFVVAVSDGDFYVEKCDGFQVVHFQHAPAKTMHSLVIKRPIDAYN</sequence>
<dbReference type="PANTHER" id="PTHR31308:SF5">
    <property type="entry name" value="ERGOSTERYL-BETA-GLUCOSIDASE"/>
    <property type="match status" value="1"/>
</dbReference>
<evidence type="ECO:0000256" key="4">
    <source>
        <dbReference type="RuleBase" id="RU361153"/>
    </source>
</evidence>
<evidence type="ECO:0000259" key="6">
    <source>
        <dbReference type="Pfam" id="PF18564"/>
    </source>
</evidence>
<feature type="domain" description="Glycoside hydrolase family 5 C-terminal" evidence="6">
    <location>
        <begin position="490"/>
        <end position="580"/>
    </location>
</feature>
<protein>
    <recommendedName>
        <fullName evidence="8">Glycoside hydrolase family 5 domain-containing protein</fullName>
    </recommendedName>
</protein>
<dbReference type="Gene3D" id="2.60.40.1180">
    <property type="entry name" value="Golgi alpha-mannosidase II"/>
    <property type="match status" value="1"/>
</dbReference>
<evidence type="ECO:0000256" key="1">
    <source>
        <dbReference type="ARBA" id="ARBA00005641"/>
    </source>
</evidence>
<organism evidence="7">
    <name type="scientific">Aphanomyces stellatus</name>
    <dbReference type="NCBI Taxonomy" id="120398"/>
    <lineage>
        <taxon>Eukaryota</taxon>
        <taxon>Sar</taxon>
        <taxon>Stramenopiles</taxon>
        <taxon>Oomycota</taxon>
        <taxon>Saprolegniomycetes</taxon>
        <taxon>Saprolegniales</taxon>
        <taxon>Verrucalvaceae</taxon>
        <taxon>Aphanomyces</taxon>
    </lineage>
</organism>
<dbReference type="OrthoDB" id="9971853at2759"/>
<dbReference type="SUPFAM" id="SSF51445">
    <property type="entry name" value="(Trans)glycosidases"/>
    <property type="match status" value="1"/>
</dbReference>
<dbReference type="PANTHER" id="PTHR31308">
    <property type="match status" value="1"/>
</dbReference>
<feature type="non-terminal residue" evidence="7">
    <location>
        <position position="1"/>
    </location>
</feature>
<dbReference type="EMBL" id="VJMH01001118">
    <property type="protein sequence ID" value="KAF0713115.1"/>
    <property type="molecule type" value="Genomic_DNA"/>
</dbReference>
<comment type="similarity">
    <text evidence="1 4">Belongs to the glycosyl hydrolase 5 (cellulase A) family.</text>
</comment>
<gene>
    <name evidence="7" type="ORF">As57867_004496</name>
</gene>
<accession>A0A6A4ZM03</accession>
<feature type="domain" description="Glycoside hydrolase family 5" evidence="5">
    <location>
        <begin position="8"/>
        <end position="187"/>
    </location>
</feature>
<dbReference type="GO" id="GO:0000272">
    <property type="term" value="P:polysaccharide catabolic process"/>
    <property type="evidence" value="ECO:0007669"/>
    <property type="project" value="InterPro"/>
</dbReference>
<comment type="caution">
    <text evidence="7">The sequence shown here is derived from an EMBL/GenBank/DDBJ whole genome shotgun (WGS) entry which is preliminary data.</text>
</comment>
<dbReference type="InterPro" id="IPR052066">
    <property type="entry name" value="Glycosphingolipid_Hydrolases"/>
</dbReference>
<dbReference type="GO" id="GO:1901136">
    <property type="term" value="P:carbohydrate derivative catabolic process"/>
    <property type="evidence" value="ECO:0007669"/>
    <property type="project" value="UniProtKB-ARBA"/>
</dbReference>
<evidence type="ECO:0000313" key="7">
    <source>
        <dbReference type="EMBL" id="KAF0713115.1"/>
    </source>
</evidence>
<dbReference type="InterPro" id="IPR001547">
    <property type="entry name" value="Glyco_hydro_5"/>
</dbReference>
<keyword evidence="2 4" id="KW-0378">Hydrolase</keyword>